<dbReference type="GO" id="GO:0005615">
    <property type="term" value="C:extracellular space"/>
    <property type="evidence" value="ECO:0007669"/>
    <property type="project" value="TreeGrafter"/>
</dbReference>
<comment type="caution">
    <text evidence="12">The sequence shown here is derived from an EMBL/GenBank/DDBJ whole genome shotgun (WGS) entry which is preliminary data.</text>
</comment>
<dbReference type="OrthoDB" id="5945655at2759"/>
<reference evidence="12 13" key="1">
    <citation type="submission" date="2020-04" db="EMBL/GenBank/DDBJ databases">
        <authorList>
            <person name="Laetsch R D."/>
            <person name="Stevens L."/>
            <person name="Kumar S."/>
            <person name="Blaxter L. M."/>
        </authorList>
    </citation>
    <scope>NUCLEOTIDE SEQUENCE [LARGE SCALE GENOMIC DNA]</scope>
</reference>
<dbReference type="GO" id="GO:0030182">
    <property type="term" value="P:neuron differentiation"/>
    <property type="evidence" value="ECO:0007669"/>
    <property type="project" value="TreeGrafter"/>
</dbReference>
<dbReference type="GO" id="GO:0005109">
    <property type="term" value="F:frizzled binding"/>
    <property type="evidence" value="ECO:0007669"/>
    <property type="project" value="TreeGrafter"/>
</dbReference>
<feature type="region of interest" description="Disordered" evidence="10">
    <location>
        <begin position="183"/>
        <end position="203"/>
    </location>
</feature>
<keyword evidence="7" id="KW-1015">Disulfide bond</keyword>
<gene>
    <name evidence="12" type="ORF">CBOVIS_LOCUS11512</name>
</gene>
<evidence type="ECO:0000256" key="10">
    <source>
        <dbReference type="SAM" id="MobiDB-lite"/>
    </source>
</evidence>
<keyword evidence="8" id="KW-0325">Glycoprotein</keyword>
<keyword evidence="6" id="KW-0879">Wnt signaling pathway</keyword>
<feature type="signal peptide" evidence="11">
    <location>
        <begin position="1"/>
        <end position="24"/>
    </location>
</feature>
<protein>
    <recommendedName>
        <fullName evidence="14">Protein Wnt</fullName>
    </recommendedName>
</protein>
<evidence type="ECO:0000256" key="5">
    <source>
        <dbReference type="ARBA" id="ARBA00022530"/>
    </source>
</evidence>
<dbReference type="PANTHER" id="PTHR12027">
    <property type="entry name" value="WNT RELATED"/>
    <property type="match status" value="1"/>
</dbReference>
<dbReference type="AlphaFoldDB" id="A0A8S1FBF2"/>
<dbReference type="InterPro" id="IPR018161">
    <property type="entry name" value="Wnt_CS"/>
</dbReference>
<keyword evidence="4" id="KW-0964">Secreted</keyword>
<keyword evidence="3" id="KW-0217">Developmental protein</keyword>
<dbReference type="GO" id="GO:0005125">
    <property type="term" value="F:cytokine activity"/>
    <property type="evidence" value="ECO:0007669"/>
    <property type="project" value="TreeGrafter"/>
</dbReference>
<dbReference type="SMART" id="SM00097">
    <property type="entry name" value="WNT1"/>
    <property type="match status" value="1"/>
</dbReference>
<evidence type="ECO:0008006" key="14">
    <source>
        <dbReference type="Google" id="ProtNLM"/>
    </source>
</evidence>
<evidence type="ECO:0000313" key="13">
    <source>
        <dbReference type="Proteomes" id="UP000494206"/>
    </source>
</evidence>
<evidence type="ECO:0000256" key="7">
    <source>
        <dbReference type="ARBA" id="ARBA00023157"/>
    </source>
</evidence>
<name>A0A8S1FBF2_9PELO</name>
<dbReference type="Proteomes" id="UP000494206">
    <property type="component" value="Unassembled WGS sequence"/>
</dbReference>
<dbReference type="Gene3D" id="3.30.2460.20">
    <property type="match status" value="1"/>
</dbReference>
<proteinExistence type="inferred from homology"/>
<keyword evidence="5" id="KW-0272">Extracellular matrix</keyword>
<evidence type="ECO:0000256" key="9">
    <source>
        <dbReference type="ARBA" id="ARBA00023288"/>
    </source>
</evidence>
<evidence type="ECO:0000313" key="12">
    <source>
        <dbReference type="EMBL" id="CAB3409920.1"/>
    </source>
</evidence>
<dbReference type="PANTHER" id="PTHR12027:SF77">
    <property type="entry name" value="PROTEIN WNT-5"/>
    <property type="match status" value="1"/>
</dbReference>
<dbReference type="InterPro" id="IPR043158">
    <property type="entry name" value="Wnt_C"/>
</dbReference>
<evidence type="ECO:0000256" key="2">
    <source>
        <dbReference type="ARBA" id="ARBA00005683"/>
    </source>
</evidence>
<dbReference type="EMBL" id="CADEPM010000009">
    <property type="protein sequence ID" value="CAB3409920.1"/>
    <property type="molecule type" value="Genomic_DNA"/>
</dbReference>
<dbReference type="GO" id="GO:0000902">
    <property type="term" value="P:cell morphogenesis"/>
    <property type="evidence" value="ECO:0007669"/>
    <property type="project" value="UniProtKB-ARBA"/>
</dbReference>
<evidence type="ECO:0000256" key="4">
    <source>
        <dbReference type="ARBA" id="ARBA00022525"/>
    </source>
</evidence>
<evidence type="ECO:0000256" key="3">
    <source>
        <dbReference type="ARBA" id="ARBA00022473"/>
    </source>
</evidence>
<evidence type="ECO:0000256" key="1">
    <source>
        <dbReference type="ARBA" id="ARBA00004498"/>
    </source>
</evidence>
<keyword evidence="9" id="KW-0449">Lipoprotein</keyword>
<dbReference type="FunFam" id="3.30.2460.20:FF:000001">
    <property type="entry name" value="Wnt homolog"/>
    <property type="match status" value="1"/>
</dbReference>
<feature type="chain" id="PRO_5035919907" description="Protein Wnt" evidence="11">
    <location>
        <begin position="25"/>
        <end position="366"/>
    </location>
</feature>
<dbReference type="PRINTS" id="PR01349">
    <property type="entry name" value="WNTPROTEIN"/>
</dbReference>
<comment type="similarity">
    <text evidence="2">Belongs to the Wnt family.</text>
</comment>
<comment type="subcellular location">
    <subcellularLocation>
        <location evidence="1">Secreted</location>
        <location evidence="1">Extracellular space</location>
        <location evidence="1">Extracellular matrix</location>
    </subcellularLocation>
</comment>
<evidence type="ECO:0000256" key="11">
    <source>
        <dbReference type="SAM" id="SignalP"/>
    </source>
</evidence>
<dbReference type="Pfam" id="PF00110">
    <property type="entry name" value="wnt"/>
    <property type="match status" value="1"/>
</dbReference>
<dbReference type="GO" id="GO:0045165">
    <property type="term" value="P:cell fate commitment"/>
    <property type="evidence" value="ECO:0007669"/>
    <property type="project" value="TreeGrafter"/>
</dbReference>
<evidence type="ECO:0000256" key="8">
    <source>
        <dbReference type="ARBA" id="ARBA00023180"/>
    </source>
</evidence>
<keyword evidence="11" id="KW-0732">Signal</keyword>
<dbReference type="InterPro" id="IPR005817">
    <property type="entry name" value="Wnt"/>
</dbReference>
<accession>A0A8S1FBF2</accession>
<dbReference type="GO" id="GO:0060070">
    <property type="term" value="P:canonical Wnt signaling pathway"/>
    <property type="evidence" value="ECO:0007669"/>
    <property type="project" value="TreeGrafter"/>
</dbReference>
<evidence type="ECO:0000256" key="6">
    <source>
        <dbReference type="ARBA" id="ARBA00022687"/>
    </source>
</evidence>
<dbReference type="PROSITE" id="PS00246">
    <property type="entry name" value="WNT1"/>
    <property type="match status" value="1"/>
</dbReference>
<keyword evidence="13" id="KW-1185">Reference proteome</keyword>
<sequence>MNAETSVLTTVLLVLVQLVTPIQSVLDAAWWSSVAQLSTSLAGHNAPRPVCKQLQGLSPGQAQVCELFKDHMPAVSVGAHNAIKECQRQFAGHRWNCSTQYGSGHLGPIHKFGTKEAAFTYAILSAGVTHEVGRRCRQGLINSCGCSDELKPKNVPNDWSWGGCGDNVEYGCKFSKDFIDIREKEHDPKRSNDHGRSLMNRRNNEAGRKLLKRHRKPKCKCHGVSGACNMKTCWMQLPSMDQVGKILRNKYEKAIRVQINDRGNLQLMPDDSTKERKTRALPTDLVYMDDSPDYCRNDRAAGTLGTEGRICKRGSPGADGCDSLCCGRGYNTYTQEVKTKCNCKFEWCCKVVCQTCNNVTQVDICK</sequence>
<dbReference type="CDD" id="cd19337">
    <property type="entry name" value="Wnt_Wnt5"/>
    <property type="match status" value="1"/>
</dbReference>
<organism evidence="12 13">
    <name type="scientific">Caenorhabditis bovis</name>
    <dbReference type="NCBI Taxonomy" id="2654633"/>
    <lineage>
        <taxon>Eukaryota</taxon>
        <taxon>Metazoa</taxon>
        <taxon>Ecdysozoa</taxon>
        <taxon>Nematoda</taxon>
        <taxon>Chromadorea</taxon>
        <taxon>Rhabditida</taxon>
        <taxon>Rhabditina</taxon>
        <taxon>Rhabditomorpha</taxon>
        <taxon>Rhabditoidea</taxon>
        <taxon>Rhabditidae</taxon>
        <taxon>Peloderinae</taxon>
        <taxon>Caenorhabditis</taxon>
    </lineage>
</organism>